<feature type="binding site" evidence="8">
    <location>
        <position position="54"/>
    </location>
    <ligand>
        <name>ATP</name>
        <dbReference type="ChEBI" id="CHEBI:30616"/>
    </ligand>
</feature>
<comment type="catalytic activity">
    <reaction evidence="8">
        <text>(7R,8S)-7,8-diammoniononanoate + CO2 + ATP = (4R,5S)-dethiobiotin + ADP + phosphate + 3 H(+)</text>
        <dbReference type="Rhea" id="RHEA:15805"/>
        <dbReference type="ChEBI" id="CHEBI:15378"/>
        <dbReference type="ChEBI" id="CHEBI:16526"/>
        <dbReference type="ChEBI" id="CHEBI:30616"/>
        <dbReference type="ChEBI" id="CHEBI:43474"/>
        <dbReference type="ChEBI" id="CHEBI:149469"/>
        <dbReference type="ChEBI" id="CHEBI:149473"/>
        <dbReference type="ChEBI" id="CHEBI:456216"/>
        <dbReference type="EC" id="6.3.3.3"/>
    </reaction>
</comment>
<feature type="binding site" evidence="8">
    <location>
        <position position="116"/>
    </location>
    <ligand>
        <name>Mg(2+)</name>
        <dbReference type="ChEBI" id="CHEBI:18420"/>
    </ligand>
</feature>
<keyword evidence="5 8" id="KW-0093">Biotin biosynthesis</keyword>
<dbReference type="PANTHER" id="PTHR43210:SF5">
    <property type="entry name" value="DETHIOBIOTIN SYNTHETASE"/>
    <property type="match status" value="1"/>
</dbReference>
<dbReference type="EC" id="6.3.3.3" evidence="8"/>
<feature type="binding site" evidence="8">
    <location>
        <begin position="12"/>
        <end position="17"/>
    </location>
    <ligand>
        <name>ATP</name>
        <dbReference type="ChEBI" id="CHEBI:30616"/>
    </ligand>
</feature>
<dbReference type="GO" id="GO:0000287">
    <property type="term" value="F:magnesium ion binding"/>
    <property type="evidence" value="ECO:0007669"/>
    <property type="project" value="UniProtKB-UniRule"/>
</dbReference>
<dbReference type="GO" id="GO:0005829">
    <property type="term" value="C:cytosol"/>
    <property type="evidence" value="ECO:0007669"/>
    <property type="project" value="TreeGrafter"/>
</dbReference>
<protein>
    <recommendedName>
        <fullName evidence="8">ATP-dependent dethiobiotin synthetase BioD</fullName>
        <ecNumber evidence="8">6.3.3.3</ecNumber>
    </recommendedName>
    <alternativeName>
        <fullName evidence="8">DTB synthetase</fullName>
        <shortName evidence="8">DTBS</shortName>
    </alternativeName>
    <alternativeName>
        <fullName evidence="8">Dethiobiotin synthase</fullName>
    </alternativeName>
</protein>
<dbReference type="EMBL" id="CP009888">
    <property type="protein sequence ID" value="AIY65540.1"/>
    <property type="molecule type" value="Genomic_DNA"/>
</dbReference>
<dbReference type="InterPro" id="IPR027417">
    <property type="entry name" value="P-loop_NTPase"/>
</dbReference>
<sequence>MKSIFITGTDTEVGKTHVSSLLIKYIKQFQKAVTGFKPIAAGAERAFGELVNEDALSLMESGNVALPYKLINPYVFEPPIAPHIAAKQVGVTITKAELSQHLNVLNQQELDHLIVEGAGGWALPINDNDLLSEWVADEELPVIMVVGLKLGCLNHALLTLSHIKQSGAKCVGWIANYVDAHMLEQDENLATLKARLDCPLLAIAPNTQNEKPKLQVYKELNTVLKLDN</sequence>
<dbReference type="UniPathway" id="UPA00078">
    <property type="reaction ID" value="UER00161"/>
</dbReference>
<evidence type="ECO:0000256" key="6">
    <source>
        <dbReference type="ARBA" id="ARBA00022840"/>
    </source>
</evidence>
<keyword evidence="2 8" id="KW-0436">Ligase</keyword>
<keyword evidence="6 8" id="KW-0067">ATP-binding</keyword>
<gene>
    <name evidence="8 9" type="primary">bioD</name>
    <name evidence="9" type="ORF">OM33_10530</name>
</gene>
<evidence type="ECO:0000256" key="2">
    <source>
        <dbReference type="ARBA" id="ARBA00022598"/>
    </source>
</evidence>
<dbReference type="HAMAP" id="MF_00336">
    <property type="entry name" value="BioD"/>
    <property type="match status" value="1"/>
</dbReference>
<name>A0A0A7EFW2_9GAMM</name>
<dbReference type="GO" id="GO:0004141">
    <property type="term" value="F:dethiobiotin synthase activity"/>
    <property type="evidence" value="ECO:0007669"/>
    <property type="project" value="UniProtKB-UniRule"/>
</dbReference>
<dbReference type="OrthoDB" id="9802097at2"/>
<organism evidence="9 10">
    <name type="scientific">Pseudoalteromonas piratica</name>
    <dbReference type="NCBI Taxonomy" id="1348114"/>
    <lineage>
        <taxon>Bacteria</taxon>
        <taxon>Pseudomonadati</taxon>
        <taxon>Pseudomonadota</taxon>
        <taxon>Gammaproteobacteria</taxon>
        <taxon>Alteromonadales</taxon>
        <taxon>Pseudoalteromonadaceae</taxon>
        <taxon>Pseudoalteromonas</taxon>
    </lineage>
</organism>
<comment type="subunit">
    <text evidence="8">Homodimer.</text>
</comment>
<feature type="binding site" evidence="8">
    <location>
        <position position="16"/>
    </location>
    <ligand>
        <name>Mg(2+)</name>
        <dbReference type="ChEBI" id="CHEBI:18420"/>
    </ligand>
</feature>
<dbReference type="CDD" id="cd03109">
    <property type="entry name" value="DTBS"/>
    <property type="match status" value="1"/>
</dbReference>
<dbReference type="InterPro" id="IPR004472">
    <property type="entry name" value="DTB_synth_BioD"/>
</dbReference>
<dbReference type="NCBIfam" id="TIGR00347">
    <property type="entry name" value="bioD"/>
    <property type="match status" value="1"/>
</dbReference>
<comment type="similarity">
    <text evidence="8">Belongs to the dethiobiotin synthetase family.</text>
</comment>
<dbReference type="eggNOG" id="COG0132">
    <property type="taxonomic scope" value="Bacteria"/>
</dbReference>
<comment type="pathway">
    <text evidence="8">Cofactor biosynthesis; biotin biosynthesis; biotin from 7,8-diaminononanoate: step 1/2.</text>
</comment>
<keyword evidence="4 8" id="KW-0547">Nucleotide-binding</keyword>
<dbReference type="HOGENOM" id="CLU_072551_0_0_6"/>
<feature type="active site" evidence="8">
    <location>
        <position position="37"/>
    </location>
</feature>
<dbReference type="STRING" id="1348114.OM33_10530"/>
<evidence type="ECO:0000313" key="9">
    <source>
        <dbReference type="EMBL" id="AIY65540.1"/>
    </source>
</evidence>
<keyword evidence="7 8" id="KW-0460">Magnesium</keyword>
<accession>A0A0A7EFW2</accession>
<dbReference type="Pfam" id="PF13500">
    <property type="entry name" value="AAA_26"/>
    <property type="match status" value="1"/>
</dbReference>
<comment type="cofactor">
    <cofactor evidence="8">
        <name>Mg(2+)</name>
        <dbReference type="ChEBI" id="CHEBI:18420"/>
    </cofactor>
</comment>
<evidence type="ECO:0000256" key="1">
    <source>
        <dbReference type="ARBA" id="ARBA00022490"/>
    </source>
</evidence>
<dbReference type="KEGG" id="pseo:OM33_10530"/>
<dbReference type="GO" id="GO:0042803">
    <property type="term" value="F:protein homodimerization activity"/>
    <property type="evidence" value="ECO:0007669"/>
    <property type="project" value="UniProtKB-ARBA"/>
</dbReference>
<evidence type="ECO:0000256" key="8">
    <source>
        <dbReference type="HAMAP-Rule" id="MF_00336"/>
    </source>
</evidence>
<comment type="caution">
    <text evidence="8">Lacks conserved residue(s) required for the propagation of feature annotation.</text>
</comment>
<dbReference type="PIRSF" id="PIRSF006755">
    <property type="entry name" value="DTB_synth"/>
    <property type="match status" value="1"/>
</dbReference>
<feature type="binding site" evidence="8">
    <location>
        <position position="54"/>
    </location>
    <ligand>
        <name>Mg(2+)</name>
        <dbReference type="ChEBI" id="CHEBI:18420"/>
    </ligand>
</feature>
<dbReference type="SUPFAM" id="SSF52540">
    <property type="entry name" value="P-loop containing nucleoside triphosphate hydrolases"/>
    <property type="match status" value="1"/>
</dbReference>
<evidence type="ECO:0000313" key="10">
    <source>
        <dbReference type="Proteomes" id="UP000030341"/>
    </source>
</evidence>
<proteinExistence type="inferred from homology"/>
<evidence type="ECO:0000256" key="5">
    <source>
        <dbReference type="ARBA" id="ARBA00022756"/>
    </source>
</evidence>
<reference evidence="9 10" key="1">
    <citation type="submission" date="2014-11" db="EMBL/GenBank/DDBJ databases">
        <title>Complete Genome Sequence of Pseudoalteromonas sp. Strain OCN003 Isolated from Kaneohe Bay, Oahu, Hawaii.</title>
        <authorList>
            <person name="Beurmann S."/>
            <person name="Videau P."/>
            <person name="Ushijima B."/>
            <person name="Smith A.M."/>
            <person name="Aeby G.S."/>
            <person name="Callahan S.M."/>
            <person name="Belcaid M."/>
        </authorList>
    </citation>
    <scope>NUCLEOTIDE SEQUENCE [LARGE SCALE GENOMIC DNA]</scope>
    <source>
        <strain evidence="9 10">OCN003</strain>
    </source>
</reference>
<dbReference type="RefSeq" id="WP_038641521.1">
    <property type="nucleotide sequence ID" value="NZ_CP009888.1"/>
</dbReference>
<evidence type="ECO:0000256" key="7">
    <source>
        <dbReference type="ARBA" id="ARBA00022842"/>
    </source>
</evidence>
<dbReference type="FunFam" id="3.40.50.300:FF:000292">
    <property type="entry name" value="ATP-dependent dethiobiotin synthetase BioD"/>
    <property type="match status" value="1"/>
</dbReference>
<feature type="binding site" evidence="8">
    <location>
        <position position="206"/>
    </location>
    <ligand>
        <name>ATP</name>
        <dbReference type="ChEBI" id="CHEBI:30616"/>
    </ligand>
</feature>
<dbReference type="Proteomes" id="UP000030341">
    <property type="component" value="Chromosome 1"/>
</dbReference>
<dbReference type="PANTHER" id="PTHR43210">
    <property type="entry name" value="DETHIOBIOTIN SYNTHETASE"/>
    <property type="match status" value="1"/>
</dbReference>
<dbReference type="GO" id="GO:0009102">
    <property type="term" value="P:biotin biosynthetic process"/>
    <property type="evidence" value="ECO:0007669"/>
    <property type="project" value="UniProtKB-UniRule"/>
</dbReference>
<keyword evidence="10" id="KW-1185">Reference proteome</keyword>
<keyword evidence="3 8" id="KW-0479">Metal-binding</keyword>
<comment type="subcellular location">
    <subcellularLocation>
        <location evidence="8">Cytoplasm</location>
    </subcellularLocation>
</comment>
<feature type="binding site" evidence="8">
    <location>
        <begin position="116"/>
        <end position="119"/>
    </location>
    <ligand>
        <name>ATP</name>
        <dbReference type="ChEBI" id="CHEBI:30616"/>
    </ligand>
</feature>
<evidence type="ECO:0000256" key="4">
    <source>
        <dbReference type="ARBA" id="ARBA00022741"/>
    </source>
</evidence>
<comment type="function">
    <text evidence="8">Catalyzes a mechanistically unusual reaction, the ATP-dependent insertion of CO2 between the N7 and N8 nitrogen atoms of 7,8-diaminopelargonic acid (DAPA, also called 7,8-diammoniononanoate) to form a ureido ring.</text>
</comment>
<dbReference type="GO" id="GO:0005524">
    <property type="term" value="F:ATP binding"/>
    <property type="evidence" value="ECO:0007669"/>
    <property type="project" value="UniProtKB-UniRule"/>
</dbReference>
<keyword evidence="1 8" id="KW-0963">Cytoplasm</keyword>
<dbReference type="AlphaFoldDB" id="A0A0A7EFW2"/>
<dbReference type="Gene3D" id="3.40.50.300">
    <property type="entry name" value="P-loop containing nucleotide triphosphate hydrolases"/>
    <property type="match status" value="1"/>
</dbReference>
<evidence type="ECO:0000256" key="3">
    <source>
        <dbReference type="ARBA" id="ARBA00022723"/>
    </source>
</evidence>